<evidence type="ECO:0000256" key="1">
    <source>
        <dbReference type="ARBA" id="ARBA00004245"/>
    </source>
</evidence>
<keyword evidence="3" id="KW-0067">ATP-binding</keyword>
<organism evidence="9 10">
    <name type="scientific">Ascaris lumbricoides</name>
    <name type="common">Giant roundworm</name>
    <dbReference type="NCBI Taxonomy" id="6252"/>
    <lineage>
        <taxon>Eukaryota</taxon>
        <taxon>Metazoa</taxon>
        <taxon>Ecdysozoa</taxon>
        <taxon>Nematoda</taxon>
        <taxon>Chromadorea</taxon>
        <taxon>Rhabditida</taxon>
        <taxon>Spirurina</taxon>
        <taxon>Ascaridomorpha</taxon>
        <taxon>Ascaridoidea</taxon>
        <taxon>Ascarididae</taxon>
        <taxon>Ascaris</taxon>
    </lineage>
</organism>
<dbReference type="Gene3D" id="3.40.850.10">
    <property type="entry name" value="Kinesin motor domain"/>
    <property type="match status" value="1"/>
</dbReference>
<dbReference type="SUPFAM" id="SSF53474">
    <property type="entry name" value="alpha/beta-Hydrolases"/>
    <property type="match status" value="1"/>
</dbReference>
<dbReference type="Proteomes" id="UP000036681">
    <property type="component" value="Unplaced"/>
</dbReference>
<proteinExistence type="inferred from homology"/>
<evidence type="ECO:0000259" key="8">
    <source>
        <dbReference type="PROSITE" id="PS50067"/>
    </source>
</evidence>
<dbReference type="SMART" id="SM00129">
    <property type="entry name" value="KISc"/>
    <property type="match status" value="1"/>
</dbReference>
<dbReference type="InterPro" id="IPR036961">
    <property type="entry name" value="Kinesin_motor_dom_sf"/>
</dbReference>
<evidence type="ECO:0000256" key="7">
    <source>
        <dbReference type="SAM" id="Phobius"/>
    </source>
</evidence>
<keyword evidence="4" id="KW-0963">Cytoplasm</keyword>
<evidence type="ECO:0000313" key="9">
    <source>
        <dbReference type="Proteomes" id="UP000036681"/>
    </source>
</evidence>
<dbReference type="InterPro" id="IPR013094">
    <property type="entry name" value="AB_hydrolase_3"/>
</dbReference>
<feature type="compositionally biased region" description="Basic and acidic residues" evidence="6">
    <location>
        <begin position="799"/>
        <end position="811"/>
    </location>
</feature>
<comment type="subcellular location">
    <subcellularLocation>
        <location evidence="1">Cytoplasm</location>
        <location evidence="1">Cytoskeleton</location>
    </subcellularLocation>
</comment>
<dbReference type="PRINTS" id="PR00380">
    <property type="entry name" value="KINESINHEAVY"/>
</dbReference>
<keyword evidence="7" id="KW-1133">Transmembrane helix</keyword>
<accession>A0A9J2PW02</accession>
<dbReference type="WBParaSite" id="ALUE_0001377601-mRNA-1">
    <property type="protein sequence ID" value="ALUE_0001377601-mRNA-1"/>
    <property type="gene ID" value="ALUE_0001377601"/>
</dbReference>
<dbReference type="GO" id="GO:0003777">
    <property type="term" value="F:microtubule motor activity"/>
    <property type="evidence" value="ECO:0007669"/>
    <property type="project" value="InterPro"/>
</dbReference>
<dbReference type="PANTHER" id="PTHR21608">
    <property type="entry name" value="KINESIN-LIKE PROTEIN CG14535"/>
    <property type="match status" value="1"/>
</dbReference>
<feature type="compositionally biased region" description="Basic and acidic residues" evidence="6">
    <location>
        <begin position="783"/>
        <end position="792"/>
    </location>
</feature>
<evidence type="ECO:0000256" key="6">
    <source>
        <dbReference type="SAM" id="MobiDB-lite"/>
    </source>
</evidence>
<dbReference type="InterPro" id="IPR027417">
    <property type="entry name" value="P-loop_NTPase"/>
</dbReference>
<name>A0A9J2PW02_ASCLU</name>
<dbReference type="GO" id="GO:0007018">
    <property type="term" value="P:microtubule-based movement"/>
    <property type="evidence" value="ECO:0007669"/>
    <property type="project" value="InterPro"/>
</dbReference>
<dbReference type="GO" id="GO:0005856">
    <property type="term" value="C:cytoskeleton"/>
    <property type="evidence" value="ECO:0007669"/>
    <property type="project" value="UniProtKB-SubCell"/>
</dbReference>
<dbReference type="Pfam" id="PF00225">
    <property type="entry name" value="Kinesin"/>
    <property type="match status" value="1"/>
</dbReference>
<comment type="similarity">
    <text evidence="5">Belongs to the TRAFAC class myosin-kinesin ATPase superfamily. Kinesin family.</text>
</comment>
<feature type="region of interest" description="Disordered" evidence="6">
    <location>
        <begin position="559"/>
        <end position="585"/>
    </location>
</feature>
<feature type="region of interest" description="Disordered" evidence="6">
    <location>
        <begin position="1"/>
        <end position="31"/>
    </location>
</feature>
<reference evidence="10" key="1">
    <citation type="submission" date="2023-03" db="UniProtKB">
        <authorList>
            <consortium name="WormBaseParasite"/>
        </authorList>
    </citation>
    <scope>IDENTIFICATION</scope>
</reference>
<dbReference type="Gene3D" id="3.40.50.1820">
    <property type="entry name" value="alpha/beta hydrolase"/>
    <property type="match status" value="1"/>
</dbReference>
<dbReference type="InterPro" id="IPR027640">
    <property type="entry name" value="Kinesin-like_fam"/>
</dbReference>
<sequence>MPHANNAHQLAKSLASNPQRSPRVSRIGRSQGALQTTPLETVIPLPPSLQRFITAPSNRTTPSTQLKTVLRLTHEDLEHVTVHGNSLLLRSLQSATKSLAKYNFDHIFSPDATQQQVCAVCLPDLLQSYFNGSDACLLYFGATSKVKAELLYSLPSSLCGNGEISTSASQCAVGYPGLFPSALLLTFRLISEFRQTRPDFRHSVRISALYYSQRRNQLTDLLASALDESESTVTISEDSALGVRIENHREVRVDTVQQAIQYVSQVIRVRTSEEESEQRCGHLFFYINLYRYKTDSSQIIGGRSRLCLVDLGPGERSSKGDMQALTMPVITNLLVALFQGQRHLPSRQSALCMLLKDSLGNVRSKASLLFASLSDRTSETENIVQMMSKIQRAARPRKSSRVGSDCSSSESVRRRVVVDSEGNSSSEQSCAETVIFLGPSVKGEPVKVPLKEKSKNEIDNEKRKMIMDWMERTTSDRTRSMKVSVHVQCNEEEIDYEMLQIYPCHRPLDDIIEDEEEALTSCQPSMDVSVEQFLESFTCGERLANDPIEHPLSILSLDKTSASTSAKSSSENEVEDDDLERAMAASVSSIRSHEILSRLNEDLPSETNSLSDGSSGVMDIYRRASQLELYADERLRQMIENSEKKRKKKLTLNCCQNSMLSSGSSTGFAQASTPPPKANAEAANGHRLIDVATTSSIPACINSPPSGVKSSITLPSISGAVTRQIAQQITKFNAKTFSSRTDVLAKSKLPRRTEGSFSSKTSAEWPHSPPEMEQSPAHTARIIRRETPEGKKETKKGKRVTERRNSNESETKAQSIPSPYSKVTEAKHDSGAYSSGHGSDENGSVYIRPHVTLLSPRANRPRNRESLSASSGYESASGDNKSYAALSKKRPIEPKKNRQVEERVTLMEKRINAMIAHQKRLRDELYEAKHLLGVNDESFISASNSALQGSTLLEALTQVIKKFISTMERCYNENKMSVKCIADIAYGESDKQRIDIWGDEENSLVGIAFFHGGYWQEGDRKYFTSMVKPLTESGIAVACVGYDLALRLPLTALIDQAIKALQVSISVLQVKTLLATYFSSNLLNQRRSYLKCLYLAERWKMKRLLVGGHSAGAHLALSGCAFFIFINVYPIFIFLNISAVLSLSYECRFECVFLLSGVFQLSDLPGTYIGKAINLTLEEATKVSIREVERFKDRVRLMVGSLESPEIIAQSERLHEMFKSRNNNDVELKVCYRYRFNLPDGFSHSPFLQIIDGEDHFSLVENLSDRNSLQMIEMLNTVIQKAC</sequence>
<feature type="compositionally biased region" description="Low complexity" evidence="6">
    <location>
        <begin position="559"/>
        <end position="569"/>
    </location>
</feature>
<dbReference type="PROSITE" id="PS50067">
    <property type="entry name" value="KINESIN_MOTOR_2"/>
    <property type="match status" value="1"/>
</dbReference>
<dbReference type="GO" id="GO:0008017">
    <property type="term" value="F:microtubule binding"/>
    <property type="evidence" value="ECO:0007669"/>
    <property type="project" value="InterPro"/>
</dbReference>
<comment type="caution">
    <text evidence="5">Lacks conserved residue(s) required for the propagation of feature annotation.</text>
</comment>
<feature type="domain" description="Kinesin motor" evidence="8">
    <location>
        <begin position="65"/>
        <end position="396"/>
    </location>
</feature>
<feature type="compositionally biased region" description="Basic and acidic residues" evidence="6">
    <location>
        <begin position="890"/>
        <end position="899"/>
    </location>
</feature>
<evidence type="ECO:0000256" key="4">
    <source>
        <dbReference type="ARBA" id="ARBA00023212"/>
    </source>
</evidence>
<evidence type="ECO:0000256" key="3">
    <source>
        <dbReference type="ARBA" id="ARBA00022840"/>
    </source>
</evidence>
<evidence type="ECO:0000313" key="10">
    <source>
        <dbReference type="WBParaSite" id="ALUE_0001377601-mRNA-1"/>
    </source>
</evidence>
<dbReference type="InterPro" id="IPR029058">
    <property type="entry name" value="AB_hydrolase_fold"/>
</dbReference>
<keyword evidence="4" id="KW-0206">Cytoskeleton</keyword>
<dbReference type="InterPro" id="IPR001752">
    <property type="entry name" value="Kinesin_motor_dom"/>
</dbReference>
<dbReference type="GO" id="GO:0005524">
    <property type="term" value="F:ATP binding"/>
    <property type="evidence" value="ECO:0007669"/>
    <property type="project" value="UniProtKB-KW"/>
</dbReference>
<keyword evidence="2" id="KW-0547">Nucleotide-binding</keyword>
<dbReference type="SUPFAM" id="SSF52540">
    <property type="entry name" value="P-loop containing nucleoside triphosphate hydrolases"/>
    <property type="match status" value="1"/>
</dbReference>
<dbReference type="PANTHER" id="PTHR21608:SF7">
    <property type="entry name" value="KINESIN-LIKE PROTEIN CG14535"/>
    <property type="match status" value="1"/>
</dbReference>
<feature type="transmembrane region" description="Helical" evidence="7">
    <location>
        <begin position="1104"/>
        <end position="1132"/>
    </location>
</feature>
<feature type="compositionally biased region" description="Low complexity" evidence="6">
    <location>
        <begin position="866"/>
        <end position="878"/>
    </location>
</feature>
<feature type="region of interest" description="Disordered" evidence="6">
    <location>
        <begin position="746"/>
        <end position="899"/>
    </location>
</feature>
<evidence type="ECO:0000256" key="5">
    <source>
        <dbReference type="PROSITE-ProRule" id="PRU00283"/>
    </source>
</evidence>
<keyword evidence="7" id="KW-0812">Transmembrane</keyword>
<dbReference type="GO" id="GO:0016787">
    <property type="term" value="F:hydrolase activity"/>
    <property type="evidence" value="ECO:0007669"/>
    <property type="project" value="InterPro"/>
</dbReference>
<evidence type="ECO:0000256" key="2">
    <source>
        <dbReference type="ARBA" id="ARBA00022741"/>
    </source>
</evidence>
<protein>
    <submittedName>
        <fullName evidence="10">Kinesin motor domain-containing protein</fullName>
    </submittedName>
</protein>
<keyword evidence="7" id="KW-0472">Membrane</keyword>
<keyword evidence="9" id="KW-1185">Reference proteome</keyword>
<dbReference type="Pfam" id="PF07859">
    <property type="entry name" value="Abhydrolase_3"/>
    <property type="match status" value="1"/>
</dbReference>